<dbReference type="PANTHER" id="PTHR30265">
    <property type="entry name" value="RHO-INTERACTING TRANSCRIPTION TERMINATION FACTOR NUSG"/>
    <property type="match status" value="1"/>
</dbReference>
<dbReference type="CDD" id="cd06091">
    <property type="entry name" value="KOW_NusG"/>
    <property type="match status" value="1"/>
</dbReference>
<dbReference type="SMART" id="SM00739">
    <property type="entry name" value="KOW"/>
    <property type="match status" value="1"/>
</dbReference>
<reference evidence="6 7" key="1">
    <citation type="submission" date="2018-10" db="EMBL/GenBank/DDBJ databases">
        <title>Histidinibacterium lentulum gen. nov., sp. nov., a marine bacterium from the culture broth of Picochlorum sp. 122.</title>
        <authorList>
            <person name="Wang G."/>
        </authorList>
    </citation>
    <scope>NUCLEOTIDE SEQUENCE [LARGE SCALE GENOMIC DNA]</scope>
    <source>
        <strain evidence="6 7">B17</strain>
    </source>
</reference>
<feature type="domain" description="KOW" evidence="5">
    <location>
        <begin position="114"/>
        <end position="141"/>
    </location>
</feature>
<dbReference type="Gene3D" id="3.30.70.940">
    <property type="entry name" value="NusG, N-terminal domain"/>
    <property type="match status" value="1"/>
</dbReference>
<evidence type="ECO:0000256" key="1">
    <source>
        <dbReference type="ARBA" id="ARBA00022814"/>
    </source>
</evidence>
<keyword evidence="1" id="KW-0889">Transcription antitermination</keyword>
<dbReference type="RefSeq" id="WP_123643629.1">
    <property type="nucleotide sequence ID" value="NZ_ML119090.1"/>
</dbReference>
<evidence type="ECO:0000256" key="3">
    <source>
        <dbReference type="ARBA" id="ARBA00023163"/>
    </source>
</evidence>
<dbReference type="GO" id="GO:0005840">
    <property type="term" value="C:ribosome"/>
    <property type="evidence" value="ECO:0007669"/>
    <property type="project" value="InterPro"/>
</dbReference>
<dbReference type="AlphaFoldDB" id="A0A3N2QSE8"/>
<dbReference type="SMART" id="SM00738">
    <property type="entry name" value="NGN"/>
    <property type="match status" value="1"/>
</dbReference>
<dbReference type="GO" id="GO:0006354">
    <property type="term" value="P:DNA-templated transcription elongation"/>
    <property type="evidence" value="ECO:0007669"/>
    <property type="project" value="InterPro"/>
</dbReference>
<dbReference type="GO" id="GO:0006412">
    <property type="term" value="P:translation"/>
    <property type="evidence" value="ECO:0007669"/>
    <property type="project" value="InterPro"/>
</dbReference>
<evidence type="ECO:0000313" key="6">
    <source>
        <dbReference type="EMBL" id="ROT98090.1"/>
    </source>
</evidence>
<dbReference type="InterPro" id="IPR043425">
    <property type="entry name" value="NusG-like"/>
</dbReference>
<dbReference type="EMBL" id="RDRB01000010">
    <property type="protein sequence ID" value="ROT98090.1"/>
    <property type="molecule type" value="Genomic_DNA"/>
</dbReference>
<keyword evidence="2" id="KW-0805">Transcription regulation</keyword>
<accession>A0A3N2QSE8</accession>
<dbReference type="PANTHER" id="PTHR30265:SF4">
    <property type="entry name" value="KOW MOTIF FAMILY PROTEIN, EXPRESSED"/>
    <property type="match status" value="1"/>
</dbReference>
<keyword evidence="3" id="KW-0804">Transcription</keyword>
<dbReference type="SUPFAM" id="SSF50104">
    <property type="entry name" value="Translation proteins SH3-like domain"/>
    <property type="match status" value="1"/>
</dbReference>
<feature type="domain" description="NusG-like N-terminal" evidence="4">
    <location>
        <begin position="3"/>
        <end position="103"/>
    </location>
</feature>
<evidence type="ECO:0000256" key="2">
    <source>
        <dbReference type="ARBA" id="ARBA00023015"/>
    </source>
</evidence>
<dbReference type="InterPro" id="IPR005825">
    <property type="entry name" value="Ribosomal_uL24_CS"/>
</dbReference>
<dbReference type="GO" id="GO:0031564">
    <property type="term" value="P:transcription antitermination"/>
    <property type="evidence" value="ECO:0007669"/>
    <property type="project" value="UniProtKB-KW"/>
</dbReference>
<name>A0A3N2QSE8_9RHOB</name>
<dbReference type="InterPro" id="IPR036735">
    <property type="entry name" value="NGN_dom_sf"/>
</dbReference>
<dbReference type="InterPro" id="IPR008991">
    <property type="entry name" value="Translation_prot_SH3-like_sf"/>
</dbReference>
<dbReference type="SUPFAM" id="SSF82679">
    <property type="entry name" value="N-utilization substance G protein NusG, N-terminal domain"/>
    <property type="match status" value="1"/>
</dbReference>
<evidence type="ECO:0000259" key="4">
    <source>
        <dbReference type="SMART" id="SM00738"/>
    </source>
</evidence>
<comment type="caution">
    <text evidence="6">The sequence shown here is derived from an EMBL/GenBank/DDBJ whole genome shotgun (WGS) entry which is preliminary data.</text>
</comment>
<organism evidence="6 7">
    <name type="scientific">Histidinibacterium lentulum</name>
    <dbReference type="NCBI Taxonomy" id="2480588"/>
    <lineage>
        <taxon>Bacteria</taxon>
        <taxon>Pseudomonadati</taxon>
        <taxon>Pseudomonadota</taxon>
        <taxon>Alphaproteobacteria</taxon>
        <taxon>Rhodobacterales</taxon>
        <taxon>Paracoccaceae</taxon>
        <taxon>Histidinibacterium</taxon>
    </lineage>
</organism>
<protein>
    <submittedName>
        <fullName evidence="6">Transcriptional activator RfaH</fullName>
    </submittedName>
</protein>
<gene>
    <name evidence="6" type="ORF">EAT49_17635</name>
</gene>
<evidence type="ECO:0000259" key="5">
    <source>
        <dbReference type="SMART" id="SM00739"/>
    </source>
</evidence>
<dbReference type="OrthoDB" id="9787731at2"/>
<sequence length="169" mass="18817">MTPLNWFVAQLKPNGLKDAETHLSRQGFGVFVPSRMETQRSGTKLKHVKKPLFPGYVFVQFDPLDRRWSAINSTRGISRLLIGDRRAPTPLSREIIASLMARCDDDGLLVPVESLKKGDTVRIVAGPFANAIATIETLSDKERITLLLELVGQTATVHTSQRNVEPVRN</sequence>
<dbReference type="Pfam" id="PF02357">
    <property type="entry name" value="NusG"/>
    <property type="match status" value="1"/>
</dbReference>
<keyword evidence="7" id="KW-1185">Reference proteome</keyword>
<dbReference type="PROSITE" id="PS01108">
    <property type="entry name" value="RIBOSOMAL_L24"/>
    <property type="match status" value="1"/>
</dbReference>
<evidence type="ECO:0000313" key="7">
    <source>
        <dbReference type="Proteomes" id="UP000268016"/>
    </source>
</evidence>
<dbReference type="InterPro" id="IPR006645">
    <property type="entry name" value="NGN-like_dom"/>
</dbReference>
<proteinExistence type="predicted"/>
<dbReference type="GO" id="GO:0003735">
    <property type="term" value="F:structural constituent of ribosome"/>
    <property type="evidence" value="ECO:0007669"/>
    <property type="project" value="InterPro"/>
</dbReference>
<dbReference type="InterPro" id="IPR005824">
    <property type="entry name" value="KOW"/>
</dbReference>
<dbReference type="Proteomes" id="UP000268016">
    <property type="component" value="Unassembled WGS sequence"/>
</dbReference>